<dbReference type="PRINTS" id="PR00111">
    <property type="entry name" value="ABHYDROLASE"/>
</dbReference>
<evidence type="ECO:0000313" key="4">
    <source>
        <dbReference type="EMBL" id="NIH82374.1"/>
    </source>
</evidence>
<dbReference type="PANTHER" id="PTHR43798:SF31">
    <property type="entry name" value="AB HYDROLASE SUPERFAMILY PROTEIN YCLE"/>
    <property type="match status" value="1"/>
</dbReference>
<evidence type="ECO:0000256" key="1">
    <source>
        <dbReference type="ARBA" id="ARBA00022801"/>
    </source>
</evidence>
<feature type="region of interest" description="Disordered" evidence="2">
    <location>
        <begin position="1"/>
        <end position="43"/>
    </location>
</feature>
<evidence type="ECO:0000256" key="2">
    <source>
        <dbReference type="SAM" id="MobiDB-lite"/>
    </source>
</evidence>
<dbReference type="EMBL" id="JAANOU010000001">
    <property type="protein sequence ID" value="NIH82374.1"/>
    <property type="molecule type" value="Genomic_DNA"/>
</dbReference>
<name>A0ABX0T182_9PSEU</name>
<comment type="caution">
    <text evidence="4">The sequence shown here is derived from an EMBL/GenBank/DDBJ whole genome shotgun (WGS) entry which is preliminary data.</text>
</comment>
<accession>A0ABX0T182</accession>
<sequence length="336" mass="36258">MTGTVPASRPAPDSGAGREPLTRVPLSTRELPELDPRLPPWPGVTEQVGGVSLHVRRTPGAPDETAVYVHGLGGSSTNWTDLAALLAPVAGGVAIDLPGFGFSEPERAFDFSLDAHAEVLARFVRGLGTGPVHLLGNSMGGAVALLVAARHPDLVRTLTLVSPAMPDRRPDPRRLSDPLMALAYLPLLGRRARRKLAAYTAYERAKMVIKLCFADPDAFPEHRMAELVEEHTARAEQAWANAAMSRSTFGIFRTWFARGAASLWRVAPNVRVPTLVVWGTEDKVISVRRAARTAKVIPRARLLVLPRTGHVAQMERPVVVAKAVLGMWEAVAAGSW</sequence>
<proteinExistence type="predicted"/>
<reference evidence="4 5" key="1">
    <citation type="submission" date="2020-03" db="EMBL/GenBank/DDBJ databases">
        <title>Sequencing the genomes of 1000 actinobacteria strains.</title>
        <authorList>
            <person name="Klenk H.-P."/>
        </authorList>
    </citation>
    <scope>NUCLEOTIDE SEQUENCE [LARGE SCALE GENOMIC DNA]</scope>
    <source>
        <strain evidence="4 5">DSM 45668</strain>
    </source>
</reference>
<dbReference type="Pfam" id="PF00561">
    <property type="entry name" value="Abhydrolase_1"/>
    <property type="match status" value="1"/>
</dbReference>
<dbReference type="PANTHER" id="PTHR43798">
    <property type="entry name" value="MONOACYLGLYCEROL LIPASE"/>
    <property type="match status" value="1"/>
</dbReference>
<dbReference type="Proteomes" id="UP000754495">
    <property type="component" value="Unassembled WGS sequence"/>
</dbReference>
<keyword evidence="5" id="KW-1185">Reference proteome</keyword>
<feature type="domain" description="AB hydrolase-1" evidence="3">
    <location>
        <begin position="67"/>
        <end position="317"/>
    </location>
</feature>
<protein>
    <submittedName>
        <fullName evidence="4">Pimeloyl-ACP methyl ester carboxylesterase</fullName>
    </submittedName>
</protein>
<organism evidence="4 5">
    <name type="scientific">Amycolatopsis viridis</name>
    <dbReference type="NCBI Taxonomy" id="185678"/>
    <lineage>
        <taxon>Bacteria</taxon>
        <taxon>Bacillati</taxon>
        <taxon>Actinomycetota</taxon>
        <taxon>Actinomycetes</taxon>
        <taxon>Pseudonocardiales</taxon>
        <taxon>Pseudonocardiaceae</taxon>
        <taxon>Amycolatopsis</taxon>
    </lineage>
</organism>
<evidence type="ECO:0000259" key="3">
    <source>
        <dbReference type="Pfam" id="PF00561"/>
    </source>
</evidence>
<dbReference type="InterPro" id="IPR000073">
    <property type="entry name" value="AB_hydrolase_1"/>
</dbReference>
<evidence type="ECO:0000313" key="5">
    <source>
        <dbReference type="Proteomes" id="UP000754495"/>
    </source>
</evidence>
<dbReference type="SUPFAM" id="SSF53474">
    <property type="entry name" value="alpha/beta-Hydrolases"/>
    <property type="match status" value="1"/>
</dbReference>
<dbReference type="InterPro" id="IPR050266">
    <property type="entry name" value="AB_hydrolase_sf"/>
</dbReference>
<dbReference type="Gene3D" id="3.40.50.1820">
    <property type="entry name" value="alpha/beta hydrolase"/>
    <property type="match status" value="1"/>
</dbReference>
<gene>
    <name evidence="4" type="ORF">FHX46_004904</name>
</gene>
<keyword evidence="1" id="KW-0378">Hydrolase</keyword>
<dbReference type="InterPro" id="IPR029058">
    <property type="entry name" value="AB_hydrolase_fold"/>
</dbReference>
<dbReference type="RefSeq" id="WP_167119497.1">
    <property type="nucleotide sequence ID" value="NZ_JAANOU010000001.1"/>
</dbReference>